<dbReference type="AlphaFoldDB" id="A0A7D9IZA0"/>
<sequence>MPNNLVRKKKRTNEYAQTKRTEPKSQQSNQERCDRHDSQFNKPSIAILDSMLKHLNIKRMQNGLSKQKINIKTFPGAGIDQMKHIVPTLNTTLDKLIHIGTNDLHNKTPDNLL</sequence>
<proteinExistence type="predicted"/>
<feature type="region of interest" description="Disordered" evidence="1">
    <location>
        <begin position="1"/>
        <end position="42"/>
    </location>
</feature>
<evidence type="ECO:0000313" key="3">
    <source>
        <dbReference type="Proteomes" id="UP001152795"/>
    </source>
</evidence>
<feature type="compositionally biased region" description="Basic residues" evidence="1">
    <location>
        <begin position="1"/>
        <end position="11"/>
    </location>
</feature>
<dbReference type="Gene3D" id="3.40.50.12690">
    <property type="match status" value="1"/>
</dbReference>
<reference evidence="2" key="1">
    <citation type="submission" date="2020-04" db="EMBL/GenBank/DDBJ databases">
        <authorList>
            <person name="Alioto T."/>
            <person name="Alioto T."/>
            <person name="Gomez Garrido J."/>
        </authorList>
    </citation>
    <scope>NUCLEOTIDE SEQUENCE</scope>
    <source>
        <strain evidence="2">A484AB</strain>
    </source>
</reference>
<protein>
    <submittedName>
        <fullName evidence="2">Uncharacterized protein</fullName>
    </submittedName>
</protein>
<dbReference type="EMBL" id="CACRXK020009555">
    <property type="protein sequence ID" value="CAB4017458.1"/>
    <property type="molecule type" value="Genomic_DNA"/>
</dbReference>
<keyword evidence="3" id="KW-1185">Reference proteome</keyword>
<evidence type="ECO:0000313" key="2">
    <source>
        <dbReference type="EMBL" id="CAB4017458.1"/>
    </source>
</evidence>
<dbReference type="OrthoDB" id="10072345at2759"/>
<feature type="non-terminal residue" evidence="2">
    <location>
        <position position="113"/>
    </location>
</feature>
<organism evidence="2 3">
    <name type="scientific">Paramuricea clavata</name>
    <name type="common">Red gorgonian</name>
    <name type="synonym">Violescent sea-whip</name>
    <dbReference type="NCBI Taxonomy" id="317549"/>
    <lineage>
        <taxon>Eukaryota</taxon>
        <taxon>Metazoa</taxon>
        <taxon>Cnidaria</taxon>
        <taxon>Anthozoa</taxon>
        <taxon>Octocorallia</taxon>
        <taxon>Malacalcyonacea</taxon>
        <taxon>Plexauridae</taxon>
        <taxon>Paramuricea</taxon>
    </lineage>
</organism>
<dbReference type="Proteomes" id="UP001152795">
    <property type="component" value="Unassembled WGS sequence"/>
</dbReference>
<gene>
    <name evidence="2" type="ORF">PACLA_8A009348</name>
</gene>
<evidence type="ECO:0000256" key="1">
    <source>
        <dbReference type="SAM" id="MobiDB-lite"/>
    </source>
</evidence>
<accession>A0A7D9IZA0</accession>
<comment type="caution">
    <text evidence="2">The sequence shown here is derived from an EMBL/GenBank/DDBJ whole genome shotgun (WGS) entry which is preliminary data.</text>
</comment>
<name>A0A7D9IZA0_PARCT</name>